<evidence type="ECO:0000313" key="2">
    <source>
        <dbReference type="EMBL" id="KAF5723800.1"/>
    </source>
</evidence>
<reference evidence="2 3" key="1">
    <citation type="submission" date="2020-05" db="EMBL/GenBank/DDBJ databases">
        <title>Identification and distribution of gene clusters putatively required for synthesis of sphingolipid metabolism inhibitors in phylogenetically diverse species of the filamentous fungus Fusarium.</title>
        <authorList>
            <person name="Kim H.-S."/>
            <person name="Busman M."/>
            <person name="Brown D.W."/>
            <person name="Divon H."/>
            <person name="Uhlig S."/>
            <person name="Proctor R.H."/>
        </authorList>
    </citation>
    <scope>NUCLEOTIDE SEQUENCE [LARGE SCALE GENOMIC DNA]</scope>
    <source>
        <strain evidence="2 3">NRRL 66235</strain>
    </source>
</reference>
<evidence type="ECO:0000313" key="3">
    <source>
        <dbReference type="Proteomes" id="UP000544331"/>
    </source>
</evidence>
<dbReference type="OrthoDB" id="5324651at2759"/>
<comment type="caution">
    <text evidence="2">The sequence shown here is derived from an EMBL/GenBank/DDBJ whole genome shotgun (WGS) entry which is preliminary data.</text>
</comment>
<accession>A0A8H5Z2Z5</accession>
<protein>
    <submittedName>
        <fullName evidence="2">Ubiquinol-cytochrome-c reductase cytochrome c1</fullName>
    </submittedName>
</protein>
<feature type="coiled-coil region" evidence="1">
    <location>
        <begin position="288"/>
        <end position="347"/>
    </location>
</feature>
<keyword evidence="3" id="KW-1185">Reference proteome</keyword>
<name>A0A8H5Z2Z5_9HYPO</name>
<gene>
    <name evidence="2" type="ORF">FMUND_1473</name>
</gene>
<dbReference type="Proteomes" id="UP000544331">
    <property type="component" value="Unassembled WGS sequence"/>
</dbReference>
<sequence length="385" mass="44359">MNAIDGLPDREDIQELVDRYGSKVLCASVRMLAIYDSSKKRPLLLSSLECPPPSADPEEVVDEEAVWDVEPEPAIEEAPSCEYPCEPEVAAEDHQGPKNAEPEVIEEEYVDVRAMEEKPCGDDYYGTILASNEPVGNITKPRDPEEDHESQHGLQLHNKGDECVPFWYRYDDKDDAANLHLSSQYELMVQLQRYIERACYEYGCREIPTILLQNSWDCNEAITLDRWMREFLDRIEIFDTGVGAESLRSLFRRLCDIQTANIERTRLTLDEIHEFLSDARRLMGVLHVTEYEELIKKLEVDIGKLLIDFDIRNRSFRERRDGKMEQIRSERARLDRLEQEIIAEVRDSIEGNQRMVKNEIGIVLDKASSKFELGKPWGKGCGKTG</sequence>
<dbReference type="AlphaFoldDB" id="A0A8H5Z2Z5"/>
<organism evidence="2 3">
    <name type="scientific">Fusarium mundagurra</name>
    <dbReference type="NCBI Taxonomy" id="1567541"/>
    <lineage>
        <taxon>Eukaryota</taxon>
        <taxon>Fungi</taxon>
        <taxon>Dikarya</taxon>
        <taxon>Ascomycota</taxon>
        <taxon>Pezizomycotina</taxon>
        <taxon>Sordariomycetes</taxon>
        <taxon>Hypocreomycetidae</taxon>
        <taxon>Hypocreales</taxon>
        <taxon>Nectriaceae</taxon>
        <taxon>Fusarium</taxon>
        <taxon>Fusarium fujikuroi species complex</taxon>
    </lineage>
</organism>
<dbReference type="EMBL" id="JAAOAN010000055">
    <property type="protein sequence ID" value="KAF5723800.1"/>
    <property type="molecule type" value="Genomic_DNA"/>
</dbReference>
<keyword evidence="1" id="KW-0175">Coiled coil</keyword>
<evidence type="ECO:0000256" key="1">
    <source>
        <dbReference type="SAM" id="Coils"/>
    </source>
</evidence>
<proteinExistence type="predicted"/>